<accession>A0A6V7GZX9</accession>
<sequence length="107" mass="11950">MNGTDQRAFLFPRGAGSVSLKGAPSTVLSARCTAGYQSPVCKHRLLFEFHPALTTTLKDNCSTLLYQLSKQQDGNPRFHSSPSMSRSTISIRPLQEAWATIRNRYQF</sequence>
<evidence type="ECO:0000313" key="2">
    <source>
        <dbReference type="Proteomes" id="UP000752696"/>
    </source>
</evidence>
<protein>
    <submittedName>
        <fullName evidence="1">Uncharacterized protein</fullName>
    </submittedName>
</protein>
<organism evidence="1 2">
    <name type="scientific">Heterotrigona itama</name>
    <dbReference type="NCBI Taxonomy" id="395501"/>
    <lineage>
        <taxon>Eukaryota</taxon>
        <taxon>Metazoa</taxon>
        <taxon>Ecdysozoa</taxon>
        <taxon>Arthropoda</taxon>
        <taxon>Hexapoda</taxon>
        <taxon>Insecta</taxon>
        <taxon>Pterygota</taxon>
        <taxon>Neoptera</taxon>
        <taxon>Endopterygota</taxon>
        <taxon>Hymenoptera</taxon>
        <taxon>Apocrita</taxon>
        <taxon>Aculeata</taxon>
        <taxon>Apoidea</taxon>
        <taxon>Anthophila</taxon>
        <taxon>Apidae</taxon>
        <taxon>Heterotrigona</taxon>
    </lineage>
</organism>
<evidence type="ECO:0000313" key="1">
    <source>
        <dbReference type="EMBL" id="CAD1472174.1"/>
    </source>
</evidence>
<comment type="caution">
    <text evidence="1">The sequence shown here is derived from an EMBL/GenBank/DDBJ whole genome shotgun (WGS) entry which is preliminary data.</text>
</comment>
<gene>
    <name evidence="1" type="ORF">MHI_LOCUS264557</name>
</gene>
<name>A0A6V7GZX9_9HYME</name>
<proteinExistence type="predicted"/>
<dbReference type="EMBL" id="CAJDYZ010005071">
    <property type="protein sequence ID" value="CAD1472174.1"/>
    <property type="molecule type" value="Genomic_DNA"/>
</dbReference>
<dbReference type="AlphaFoldDB" id="A0A6V7GZX9"/>
<dbReference type="Proteomes" id="UP000752696">
    <property type="component" value="Unassembled WGS sequence"/>
</dbReference>
<keyword evidence="2" id="KW-1185">Reference proteome</keyword>
<reference evidence="1" key="1">
    <citation type="submission" date="2020-07" db="EMBL/GenBank/DDBJ databases">
        <authorList>
            <person name="Nazaruddin N."/>
        </authorList>
    </citation>
    <scope>NUCLEOTIDE SEQUENCE</scope>
</reference>